<evidence type="ECO:0000313" key="8">
    <source>
        <dbReference type="EMBL" id="GBE89555.1"/>
    </source>
</evidence>
<dbReference type="InterPro" id="IPR020846">
    <property type="entry name" value="MFS_dom"/>
</dbReference>
<keyword evidence="2 6" id="KW-0812">Transmembrane</keyword>
<evidence type="ECO:0000256" key="2">
    <source>
        <dbReference type="ARBA" id="ARBA00022692"/>
    </source>
</evidence>
<feature type="transmembrane region" description="Helical" evidence="6">
    <location>
        <begin position="86"/>
        <end position="108"/>
    </location>
</feature>
<comment type="subcellular location">
    <subcellularLocation>
        <location evidence="1">Membrane</location>
        <topology evidence="1">Multi-pass membrane protein</topology>
    </subcellularLocation>
</comment>
<keyword evidence="3 6" id="KW-1133">Transmembrane helix</keyword>
<feature type="transmembrane region" description="Helical" evidence="6">
    <location>
        <begin position="327"/>
        <end position="350"/>
    </location>
</feature>
<dbReference type="InterPro" id="IPR036259">
    <property type="entry name" value="MFS_trans_sf"/>
</dbReference>
<evidence type="ECO:0000256" key="4">
    <source>
        <dbReference type="ARBA" id="ARBA00023136"/>
    </source>
</evidence>
<dbReference type="GO" id="GO:0005886">
    <property type="term" value="C:plasma membrane"/>
    <property type="evidence" value="ECO:0007669"/>
    <property type="project" value="TreeGrafter"/>
</dbReference>
<evidence type="ECO:0000313" key="9">
    <source>
        <dbReference type="Proteomes" id="UP000287166"/>
    </source>
</evidence>
<dbReference type="Pfam" id="PF07690">
    <property type="entry name" value="MFS_1"/>
    <property type="match status" value="1"/>
</dbReference>
<protein>
    <submittedName>
        <fullName evidence="8">Efflux pump atB</fullName>
    </submittedName>
</protein>
<dbReference type="GeneID" id="38786472"/>
<dbReference type="EMBL" id="BFAD01000016">
    <property type="protein sequence ID" value="GBE89555.1"/>
    <property type="molecule type" value="Genomic_DNA"/>
</dbReference>
<proteinExistence type="predicted"/>
<dbReference type="STRING" id="139825.A0A401H532"/>
<accession>A0A401H532</accession>
<feature type="compositionally biased region" description="Polar residues" evidence="5">
    <location>
        <begin position="29"/>
        <end position="38"/>
    </location>
</feature>
<evidence type="ECO:0000259" key="7">
    <source>
        <dbReference type="PROSITE" id="PS50850"/>
    </source>
</evidence>
<evidence type="ECO:0000256" key="3">
    <source>
        <dbReference type="ARBA" id="ARBA00022989"/>
    </source>
</evidence>
<gene>
    <name evidence="8" type="ORF">SCP_1602170</name>
</gene>
<feature type="transmembrane region" description="Helical" evidence="6">
    <location>
        <begin position="356"/>
        <end position="376"/>
    </location>
</feature>
<keyword evidence="9" id="KW-1185">Reference proteome</keyword>
<dbReference type="InParanoid" id="A0A401H532"/>
<feature type="transmembrane region" description="Helical" evidence="6">
    <location>
        <begin position="178"/>
        <end position="201"/>
    </location>
</feature>
<feature type="transmembrane region" description="Helical" evidence="6">
    <location>
        <begin position="120"/>
        <end position="141"/>
    </location>
</feature>
<dbReference type="RefSeq" id="XP_027620468.1">
    <property type="nucleotide sequence ID" value="XM_027764667.1"/>
</dbReference>
<reference evidence="8 9" key="1">
    <citation type="journal article" date="2018" name="Sci. Rep.">
        <title>Genome sequence of the cauliflower mushroom Sparassis crispa (Hanabiratake) and its association with beneficial usage.</title>
        <authorList>
            <person name="Kiyama R."/>
            <person name="Furutani Y."/>
            <person name="Kawaguchi K."/>
            <person name="Nakanishi T."/>
        </authorList>
    </citation>
    <scope>NUCLEOTIDE SEQUENCE [LARGE SCALE GENOMIC DNA]</scope>
</reference>
<dbReference type="SUPFAM" id="SSF103473">
    <property type="entry name" value="MFS general substrate transporter"/>
    <property type="match status" value="1"/>
</dbReference>
<dbReference type="PROSITE" id="PS50850">
    <property type="entry name" value="MFS"/>
    <property type="match status" value="1"/>
</dbReference>
<organism evidence="8 9">
    <name type="scientific">Sparassis crispa</name>
    <dbReference type="NCBI Taxonomy" id="139825"/>
    <lineage>
        <taxon>Eukaryota</taxon>
        <taxon>Fungi</taxon>
        <taxon>Dikarya</taxon>
        <taxon>Basidiomycota</taxon>
        <taxon>Agaricomycotina</taxon>
        <taxon>Agaricomycetes</taxon>
        <taxon>Polyporales</taxon>
        <taxon>Sparassidaceae</taxon>
        <taxon>Sparassis</taxon>
    </lineage>
</organism>
<dbReference type="GO" id="GO:0022857">
    <property type="term" value="F:transmembrane transporter activity"/>
    <property type="evidence" value="ECO:0007669"/>
    <property type="project" value="InterPro"/>
</dbReference>
<evidence type="ECO:0000256" key="5">
    <source>
        <dbReference type="SAM" id="MobiDB-lite"/>
    </source>
</evidence>
<feature type="transmembrane region" description="Helical" evidence="6">
    <location>
        <begin position="397"/>
        <end position="416"/>
    </location>
</feature>
<evidence type="ECO:0000256" key="1">
    <source>
        <dbReference type="ARBA" id="ARBA00004141"/>
    </source>
</evidence>
<evidence type="ECO:0000256" key="6">
    <source>
        <dbReference type="SAM" id="Phobius"/>
    </source>
</evidence>
<keyword evidence="4 6" id="KW-0472">Membrane</keyword>
<comment type="caution">
    <text evidence="8">The sequence shown here is derived from an EMBL/GenBank/DDBJ whole genome shotgun (WGS) entry which is preliminary data.</text>
</comment>
<dbReference type="PANTHER" id="PTHR23502">
    <property type="entry name" value="MAJOR FACILITATOR SUPERFAMILY"/>
    <property type="match status" value="1"/>
</dbReference>
<dbReference type="Proteomes" id="UP000287166">
    <property type="component" value="Unassembled WGS sequence"/>
</dbReference>
<dbReference type="PANTHER" id="PTHR23502:SF7">
    <property type="entry name" value="DRUG_PROTON ANTIPORTER YHK8-RELATED"/>
    <property type="match status" value="1"/>
</dbReference>
<dbReference type="InterPro" id="IPR011701">
    <property type="entry name" value="MFS"/>
</dbReference>
<feature type="transmembrane region" description="Helical" evidence="6">
    <location>
        <begin position="153"/>
        <end position="171"/>
    </location>
</feature>
<feature type="domain" description="Major facilitator superfamily (MFS) profile" evidence="7">
    <location>
        <begin position="88"/>
        <end position="423"/>
    </location>
</feature>
<feature type="region of interest" description="Disordered" evidence="5">
    <location>
        <begin position="1"/>
        <end position="62"/>
    </location>
</feature>
<name>A0A401H532_9APHY</name>
<dbReference type="OrthoDB" id="3561359at2759"/>
<feature type="transmembrane region" description="Helical" evidence="6">
    <location>
        <begin position="246"/>
        <end position="263"/>
    </location>
</feature>
<sequence>MSSQNPGTFTAVLDVENSASRTLQDKSETSTAIMNTEKTPCDGENGRPPGQSTIGDVKTPPSSEDEYLVNLDAAENPKNLSTARKWVIVIVISTGALCATFASSVAAFTEAGLAKDLHTVHEVTILSISLFVFGLGMGPLLVGPLSELYGRNIIYRISYLLCFAFTWPTAFPPNIEVFLVFRFITGFCSAAFLSVAGGSVSDLFVNAQVASPMAVYTMAPFIGPVIGPIVGGFINQNVDWRWTYRVLLMWQFVEIILLLLLVPETYEPLLLQSKARRVRKETGDDKYYAPLDRRERSILSAMLFSCYTPFKLILFDRMALALDTWNALLLGILYLSFQAFPIIFGSLHGFTYGETGLSFLGIGIGMFAALATQPLWNRFYRKQTIKYNGPPPPETRLVMGQWGAIMAPIGLFWLAFTTYKHVF</sequence>
<dbReference type="AlphaFoldDB" id="A0A401H532"/>
<feature type="transmembrane region" description="Helical" evidence="6">
    <location>
        <begin position="213"/>
        <end position="234"/>
    </location>
</feature>
<dbReference type="Gene3D" id="1.20.1250.20">
    <property type="entry name" value="MFS general substrate transporter like domains"/>
    <property type="match status" value="1"/>
</dbReference>